<evidence type="ECO:0000256" key="2">
    <source>
        <dbReference type="ARBA" id="ARBA00022833"/>
    </source>
</evidence>
<reference evidence="5" key="1">
    <citation type="journal article" date="2020" name="Cell">
        <title>Large-Scale Comparative Analyses of Tick Genomes Elucidate Their Genetic Diversity and Vector Capacities.</title>
        <authorList>
            <consortium name="Tick Genome and Microbiome Consortium (TIGMIC)"/>
            <person name="Jia N."/>
            <person name="Wang J."/>
            <person name="Shi W."/>
            <person name="Du L."/>
            <person name="Sun Y."/>
            <person name="Zhan W."/>
            <person name="Jiang J.F."/>
            <person name="Wang Q."/>
            <person name="Zhang B."/>
            <person name="Ji P."/>
            <person name="Bell-Sakyi L."/>
            <person name="Cui X.M."/>
            <person name="Yuan T.T."/>
            <person name="Jiang B.G."/>
            <person name="Yang W.F."/>
            <person name="Lam T.T."/>
            <person name="Chang Q.C."/>
            <person name="Ding S.J."/>
            <person name="Wang X.J."/>
            <person name="Zhu J.G."/>
            <person name="Ruan X.D."/>
            <person name="Zhao L."/>
            <person name="Wei J.T."/>
            <person name="Ye R.Z."/>
            <person name="Que T.C."/>
            <person name="Du C.H."/>
            <person name="Zhou Y.H."/>
            <person name="Cheng J.X."/>
            <person name="Dai P.F."/>
            <person name="Guo W.B."/>
            <person name="Han X.H."/>
            <person name="Huang E.J."/>
            <person name="Li L.F."/>
            <person name="Wei W."/>
            <person name="Gao Y.C."/>
            <person name="Liu J.Z."/>
            <person name="Shao H.Z."/>
            <person name="Wang X."/>
            <person name="Wang C.C."/>
            <person name="Yang T.C."/>
            <person name="Huo Q.B."/>
            <person name="Li W."/>
            <person name="Chen H.Y."/>
            <person name="Chen S.E."/>
            <person name="Zhou L.G."/>
            <person name="Ni X.B."/>
            <person name="Tian J.H."/>
            <person name="Sheng Y."/>
            <person name="Liu T."/>
            <person name="Pan Y.S."/>
            <person name="Xia L.Y."/>
            <person name="Li J."/>
            <person name="Zhao F."/>
            <person name="Cao W.C."/>
        </authorList>
    </citation>
    <scope>NUCLEOTIDE SEQUENCE</scope>
    <source>
        <strain evidence="5">Rmic-2018</strain>
    </source>
</reference>
<dbReference type="Proteomes" id="UP000821866">
    <property type="component" value="Chromosome 3"/>
</dbReference>
<dbReference type="AlphaFoldDB" id="A0A9J6E989"/>
<evidence type="ECO:0000256" key="3">
    <source>
        <dbReference type="PROSITE-ProRule" id="PRU00175"/>
    </source>
</evidence>
<proteinExistence type="predicted"/>
<dbReference type="EMBL" id="JABSTU010000005">
    <property type="protein sequence ID" value="KAH8030852.1"/>
    <property type="molecule type" value="Genomic_DNA"/>
</dbReference>
<keyword evidence="2" id="KW-0862">Zinc</keyword>
<comment type="caution">
    <text evidence="5">The sequence shown here is derived from an EMBL/GenBank/DDBJ whole genome shotgun (WGS) entry which is preliminary data.</text>
</comment>
<keyword evidence="1 3" id="KW-0479">Metal-binding</keyword>
<dbReference type="Gene3D" id="2.60.210.10">
    <property type="entry name" value="Apoptosis, Tumor Necrosis Factor Receptor Associated Protein 2, Chain A"/>
    <property type="match status" value="1"/>
</dbReference>
<organism evidence="5 6">
    <name type="scientific">Rhipicephalus microplus</name>
    <name type="common">Cattle tick</name>
    <name type="synonym">Boophilus microplus</name>
    <dbReference type="NCBI Taxonomy" id="6941"/>
    <lineage>
        <taxon>Eukaryota</taxon>
        <taxon>Metazoa</taxon>
        <taxon>Ecdysozoa</taxon>
        <taxon>Arthropoda</taxon>
        <taxon>Chelicerata</taxon>
        <taxon>Arachnida</taxon>
        <taxon>Acari</taxon>
        <taxon>Parasitiformes</taxon>
        <taxon>Ixodida</taxon>
        <taxon>Ixodoidea</taxon>
        <taxon>Ixodidae</taxon>
        <taxon>Rhipicephalinae</taxon>
        <taxon>Rhipicephalus</taxon>
        <taxon>Boophilus</taxon>
    </lineage>
</organism>
<dbReference type="PROSITE" id="PS50089">
    <property type="entry name" value="ZF_RING_2"/>
    <property type="match status" value="1"/>
</dbReference>
<name>A0A9J6E989_RHIMP</name>
<evidence type="ECO:0000313" key="6">
    <source>
        <dbReference type="Proteomes" id="UP000821866"/>
    </source>
</evidence>
<dbReference type="GO" id="GO:0009898">
    <property type="term" value="C:cytoplasmic side of plasma membrane"/>
    <property type="evidence" value="ECO:0007669"/>
    <property type="project" value="TreeGrafter"/>
</dbReference>
<sequence>MAQNPAAVWEYTLTGFNDFLEQRRIAFTEPMPASRVCGICGRLPSTTMVLPCGDVFCELCLEEVCGKAKCPFDERVFSERQLVRLRFELSHLEQRRVVCILAGRQCAAFDGQLSELRDHMRHCRSMDVKCAKCNRPVVRDVALDHYKQCIDGNAWRVSVYDLPVQRAVEEIRVMKKDLESLREQALGELDDNDPDDLVNTANVLIERVASLGHSLSMAQENASAFHRETASLDSSKSPAPGPYRSASKPGAFITTCEFNSVYAARNLLTQAKKEHKAVSEPHILSGYTFCLDANFLLSGEGNDGVSVSFSMYLKSGDWDDYVEWPFSKKVTVIIAHPRDVTKDVRLPLRVDGSDVVRKPRPNNYNSGHKTGKKSWEDIELGGYIIKNTLYVHVEFE</sequence>
<keyword evidence="1 3" id="KW-0863">Zinc-finger</keyword>
<keyword evidence="6" id="KW-1185">Reference proteome</keyword>
<evidence type="ECO:0000256" key="1">
    <source>
        <dbReference type="ARBA" id="ARBA00022771"/>
    </source>
</evidence>
<dbReference type="InterPro" id="IPR001841">
    <property type="entry name" value="Znf_RING"/>
</dbReference>
<dbReference type="InterPro" id="IPR013083">
    <property type="entry name" value="Znf_RING/FYVE/PHD"/>
</dbReference>
<dbReference type="PANTHER" id="PTHR10131">
    <property type="entry name" value="TNF RECEPTOR ASSOCIATED FACTOR"/>
    <property type="match status" value="1"/>
</dbReference>
<gene>
    <name evidence="5" type="ORF">HPB51_011896</name>
</gene>
<dbReference type="Pfam" id="PF21355">
    <property type="entry name" value="TRAF-mep_MATH"/>
    <property type="match status" value="1"/>
</dbReference>
<feature type="domain" description="RING-type" evidence="4">
    <location>
        <begin position="37"/>
        <end position="74"/>
    </location>
</feature>
<evidence type="ECO:0000313" key="5">
    <source>
        <dbReference type="EMBL" id="KAH8030852.1"/>
    </source>
</evidence>
<reference evidence="5" key="2">
    <citation type="submission" date="2021-09" db="EMBL/GenBank/DDBJ databases">
        <authorList>
            <person name="Jia N."/>
            <person name="Wang J."/>
            <person name="Shi W."/>
            <person name="Du L."/>
            <person name="Sun Y."/>
            <person name="Zhan W."/>
            <person name="Jiang J."/>
            <person name="Wang Q."/>
            <person name="Zhang B."/>
            <person name="Ji P."/>
            <person name="Sakyi L.B."/>
            <person name="Cui X."/>
            <person name="Yuan T."/>
            <person name="Jiang B."/>
            <person name="Yang W."/>
            <person name="Lam T.T.-Y."/>
            <person name="Chang Q."/>
            <person name="Ding S."/>
            <person name="Wang X."/>
            <person name="Zhu J."/>
            <person name="Ruan X."/>
            <person name="Zhao L."/>
            <person name="Wei J."/>
            <person name="Que T."/>
            <person name="Du C."/>
            <person name="Cheng J."/>
            <person name="Dai P."/>
            <person name="Han X."/>
            <person name="Huang E."/>
            <person name="Gao Y."/>
            <person name="Liu J."/>
            <person name="Shao H."/>
            <person name="Ye R."/>
            <person name="Li L."/>
            <person name="Wei W."/>
            <person name="Wang X."/>
            <person name="Wang C."/>
            <person name="Huo Q."/>
            <person name="Li W."/>
            <person name="Guo W."/>
            <person name="Chen H."/>
            <person name="Chen S."/>
            <person name="Zhou L."/>
            <person name="Zhou L."/>
            <person name="Ni X."/>
            <person name="Tian J."/>
            <person name="Zhou Y."/>
            <person name="Sheng Y."/>
            <person name="Liu T."/>
            <person name="Pan Y."/>
            <person name="Xia L."/>
            <person name="Li J."/>
            <person name="Zhao F."/>
            <person name="Cao W."/>
        </authorList>
    </citation>
    <scope>NUCLEOTIDE SEQUENCE</scope>
    <source>
        <strain evidence="5">Rmic-2018</strain>
        <tissue evidence="5">Larvae</tissue>
    </source>
</reference>
<dbReference type="InterPro" id="IPR049342">
    <property type="entry name" value="TRAF1-6_MATH_dom"/>
</dbReference>
<dbReference type="InterPro" id="IPR008974">
    <property type="entry name" value="TRAF-like"/>
</dbReference>
<dbReference type="SUPFAM" id="SSF49599">
    <property type="entry name" value="TRAF domain-like"/>
    <property type="match status" value="1"/>
</dbReference>
<dbReference type="GO" id="GO:0043122">
    <property type="term" value="P:regulation of canonical NF-kappaB signal transduction"/>
    <property type="evidence" value="ECO:0007669"/>
    <property type="project" value="TreeGrafter"/>
</dbReference>
<dbReference type="SUPFAM" id="SSF57850">
    <property type="entry name" value="RING/U-box"/>
    <property type="match status" value="1"/>
</dbReference>
<dbReference type="CDD" id="cd16449">
    <property type="entry name" value="RING-HC"/>
    <property type="match status" value="1"/>
</dbReference>
<accession>A0A9J6E989</accession>
<dbReference type="VEuPathDB" id="VectorBase:LOC119183195"/>
<protein>
    <recommendedName>
        <fullName evidence="4">RING-type domain-containing protein</fullName>
    </recommendedName>
</protein>
<dbReference type="GO" id="GO:0008270">
    <property type="term" value="F:zinc ion binding"/>
    <property type="evidence" value="ECO:0007669"/>
    <property type="project" value="UniProtKB-KW"/>
</dbReference>
<dbReference type="Gene3D" id="3.30.40.10">
    <property type="entry name" value="Zinc/RING finger domain, C3HC4 (zinc finger)"/>
    <property type="match status" value="1"/>
</dbReference>
<evidence type="ECO:0000259" key="4">
    <source>
        <dbReference type="PROSITE" id="PS50089"/>
    </source>
</evidence>
<dbReference type="GO" id="GO:0005164">
    <property type="term" value="F:tumor necrosis factor receptor binding"/>
    <property type="evidence" value="ECO:0007669"/>
    <property type="project" value="TreeGrafter"/>
</dbReference>
<dbReference type="PANTHER" id="PTHR10131:SF138">
    <property type="entry name" value="RE66324P"/>
    <property type="match status" value="1"/>
</dbReference>